<dbReference type="Gene3D" id="3.10.20.70">
    <property type="entry name" value="Glutamine synthetase, N-terminal domain"/>
    <property type="match status" value="1"/>
</dbReference>
<dbReference type="GO" id="GO:0004356">
    <property type="term" value="F:glutamine synthetase activity"/>
    <property type="evidence" value="ECO:0007669"/>
    <property type="project" value="InterPro"/>
</dbReference>
<dbReference type="SUPFAM" id="SSF54368">
    <property type="entry name" value="Glutamine synthetase, N-terminal domain"/>
    <property type="match status" value="1"/>
</dbReference>
<evidence type="ECO:0000313" key="12">
    <source>
        <dbReference type="EMBL" id="QPL06376.1"/>
    </source>
</evidence>
<feature type="domain" description="GS catalytic" evidence="11">
    <location>
        <begin position="107"/>
        <end position="443"/>
    </location>
</feature>
<evidence type="ECO:0000256" key="4">
    <source>
        <dbReference type="ARBA" id="ARBA00022723"/>
    </source>
</evidence>
<keyword evidence="4" id="KW-0479">Metal-binding</keyword>
<evidence type="ECO:0000256" key="8">
    <source>
        <dbReference type="PROSITE-ProRule" id="PRU01330"/>
    </source>
</evidence>
<dbReference type="FunFam" id="3.30.590.10:FF:000003">
    <property type="entry name" value="Glutamine synthetase 2"/>
    <property type="match status" value="1"/>
</dbReference>
<dbReference type="InterPro" id="IPR008147">
    <property type="entry name" value="Gln_synt_N"/>
</dbReference>
<keyword evidence="3" id="KW-0436">Ligase</keyword>
<keyword evidence="13" id="KW-1185">Reference proteome</keyword>
<dbReference type="SMART" id="SM01230">
    <property type="entry name" value="Gln-synt_C"/>
    <property type="match status" value="1"/>
</dbReference>
<dbReference type="GO" id="GO:0005524">
    <property type="term" value="F:ATP binding"/>
    <property type="evidence" value="ECO:0007669"/>
    <property type="project" value="UniProtKB-KW"/>
</dbReference>
<proteinExistence type="inferred from homology"/>
<dbReference type="InterPro" id="IPR008146">
    <property type="entry name" value="Gln_synth_cat_dom"/>
</dbReference>
<evidence type="ECO:0000256" key="7">
    <source>
        <dbReference type="ARBA" id="ARBA00022842"/>
    </source>
</evidence>
<organism evidence="12 13">
    <name type="scientific">Actinomyces respiraculi</name>
    <dbReference type="NCBI Taxonomy" id="2744574"/>
    <lineage>
        <taxon>Bacteria</taxon>
        <taxon>Bacillati</taxon>
        <taxon>Actinomycetota</taxon>
        <taxon>Actinomycetes</taxon>
        <taxon>Actinomycetales</taxon>
        <taxon>Actinomycetaceae</taxon>
        <taxon>Actinomyces</taxon>
    </lineage>
</organism>
<feature type="domain" description="GS beta-grasp" evidence="10">
    <location>
        <begin position="15"/>
        <end position="100"/>
    </location>
</feature>
<dbReference type="FunFam" id="3.10.20.70:FF:000002">
    <property type="entry name" value="Glutamine synthetase I"/>
    <property type="match status" value="1"/>
</dbReference>
<protein>
    <submittedName>
        <fullName evidence="12">Glutamine synthetase</fullName>
    </submittedName>
</protein>
<evidence type="ECO:0000256" key="6">
    <source>
        <dbReference type="ARBA" id="ARBA00022840"/>
    </source>
</evidence>
<reference evidence="12 13" key="1">
    <citation type="submission" date="2020-11" db="EMBL/GenBank/DDBJ databases">
        <title>Actinomyces sp. ZJ750.</title>
        <authorList>
            <person name="Zhou J."/>
        </authorList>
    </citation>
    <scope>NUCLEOTIDE SEQUENCE [LARGE SCALE GENOMIC DNA]</scope>
    <source>
        <strain evidence="12 13">ZJ750</strain>
    </source>
</reference>
<dbReference type="Pfam" id="PF03951">
    <property type="entry name" value="Gln-synt_N"/>
    <property type="match status" value="1"/>
</dbReference>
<dbReference type="InterPro" id="IPR027303">
    <property type="entry name" value="Gln_synth_gly_rich_site"/>
</dbReference>
<evidence type="ECO:0000256" key="1">
    <source>
        <dbReference type="ARBA" id="ARBA00001946"/>
    </source>
</evidence>
<evidence type="ECO:0000313" key="13">
    <source>
        <dbReference type="Proteomes" id="UP000594637"/>
    </source>
</evidence>
<dbReference type="InterPro" id="IPR014746">
    <property type="entry name" value="Gln_synth/guanido_kin_cat_dom"/>
</dbReference>
<comment type="similarity">
    <text evidence="2 8 9">Belongs to the glutamine synthetase family.</text>
</comment>
<keyword evidence="7" id="KW-0460">Magnesium</keyword>
<dbReference type="Proteomes" id="UP000594637">
    <property type="component" value="Chromosome"/>
</dbReference>
<dbReference type="PANTHER" id="PTHR43785">
    <property type="entry name" value="GAMMA-GLUTAMYLPUTRESCINE SYNTHETASE"/>
    <property type="match status" value="1"/>
</dbReference>
<dbReference type="PROSITE" id="PS00181">
    <property type="entry name" value="GLNA_ATP"/>
    <property type="match status" value="1"/>
</dbReference>
<evidence type="ECO:0000256" key="2">
    <source>
        <dbReference type="ARBA" id="ARBA00009897"/>
    </source>
</evidence>
<dbReference type="SUPFAM" id="SSF55931">
    <property type="entry name" value="Glutamine synthetase/guanido kinase"/>
    <property type="match status" value="1"/>
</dbReference>
<dbReference type="PROSITE" id="PS51987">
    <property type="entry name" value="GS_CATALYTIC"/>
    <property type="match status" value="1"/>
</dbReference>
<dbReference type="KEGG" id="arep:ID810_05665"/>
<evidence type="ECO:0000256" key="9">
    <source>
        <dbReference type="RuleBase" id="RU000384"/>
    </source>
</evidence>
<dbReference type="RefSeq" id="WP_166858663.1">
    <property type="nucleotide sequence ID" value="NZ_CP063989.1"/>
</dbReference>
<comment type="cofactor">
    <cofactor evidence="1">
        <name>Mg(2+)</name>
        <dbReference type="ChEBI" id="CHEBI:18420"/>
    </cofactor>
</comment>
<dbReference type="Pfam" id="PF00120">
    <property type="entry name" value="Gln-synt_C"/>
    <property type="match status" value="1"/>
</dbReference>
<dbReference type="PANTHER" id="PTHR43785:SF11">
    <property type="entry name" value="GAMMA-GLUTAMYLPOLYAMINE SYNTHETASE GLNA2"/>
    <property type="match status" value="1"/>
</dbReference>
<dbReference type="PROSITE" id="PS51986">
    <property type="entry name" value="GS_BETA_GRASP"/>
    <property type="match status" value="1"/>
</dbReference>
<keyword evidence="6" id="KW-0067">ATP-binding</keyword>
<evidence type="ECO:0000256" key="3">
    <source>
        <dbReference type="ARBA" id="ARBA00022598"/>
    </source>
</evidence>
<evidence type="ECO:0000256" key="5">
    <source>
        <dbReference type="ARBA" id="ARBA00022741"/>
    </source>
</evidence>
<name>A0A7T0LM95_9ACTO</name>
<accession>A0A7T0LM95</accession>
<dbReference type="GO" id="GO:0006542">
    <property type="term" value="P:glutamine biosynthetic process"/>
    <property type="evidence" value="ECO:0007669"/>
    <property type="project" value="InterPro"/>
</dbReference>
<evidence type="ECO:0000259" key="11">
    <source>
        <dbReference type="PROSITE" id="PS51987"/>
    </source>
</evidence>
<keyword evidence="5" id="KW-0547">Nucleotide-binding</keyword>
<dbReference type="EMBL" id="CP063989">
    <property type="protein sequence ID" value="QPL06376.1"/>
    <property type="molecule type" value="Genomic_DNA"/>
</dbReference>
<gene>
    <name evidence="12" type="ORF">ID810_05665</name>
</gene>
<dbReference type="GO" id="GO:0046872">
    <property type="term" value="F:metal ion binding"/>
    <property type="evidence" value="ECO:0007669"/>
    <property type="project" value="UniProtKB-KW"/>
</dbReference>
<evidence type="ECO:0000259" key="10">
    <source>
        <dbReference type="PROSITE" id="PS51986"/>
    </source>
</evidence>
<dbReference type="Gene3D" id="3.30.590.10">
    <property type="entry name" value="Glutamine synthetase/guanido kinase, catalytic domain"/>
    <property type="match status" value="1"/>
</dbReference>
<dbReference type="InterPro" id="IPR036651">
    <property type="entry name" value="Gln_synt_N_sf"/>
</dbReference>
<sequence length="443" mass="49159">MDKQQEYVLRAIEERDIRFVRLWFTDVLGQLKSVAIAPAEVESAFEEGIGFDGSAIEGLTRVYESDMLLAPDPSTFQMLPWREGENGVARMFCDVLTPDGETVRTDPRAVLERQIARVAEAGFTCYVHPEIEFYLVNRGTDGRITPTDHAGYFDHVPGGTAHDFRRHAILMLEQMGISVEFSHHEGGPGQNEIDLRFADALSTADNIMTFRAVVEEVAMQSGCVATFMPKPFVGQPGSGMHTHFSLFEGDRNAFYDPTAQYQLSATGRAFVAGLLRHASEITAVTNQHVNSYKRLWGGDEAPSYVCWGHANRSALVRVPNHKPGKAQSARIEYRGIDSAANPYLAFAVILAAGLKGIEEGYELPPEAEDDVWQLSESERAALGIGALPTSLKRAVGAMGESDLVADTLGEDAFEFFMRNKRREYRAYDAQVTDFELSQFFPRI</sequence>
<dbReference type="AlphaFoldDB" id="A0A7T0LM95"/>